<dbReference type="Proteomes" id="UP000036449">
    <property type="component" value="Unassembled WGS sequence"/>
</dbReference>
<protein>
    <recommendedName>
        <fullName evidence="3">HTH psq-type domain-containing protein</fullName>
    </recommendedName>
</protein>
<organism evidence="1 2">
    <name type="scientific">Methylobacterium tarhaniae</name>
    <dbReference type="NCBI Taxonomy" id="1187852"/>
    <lineage>
        <taxon>Bacteria</taxon>
        <taxon>Pseudomonadati</taxon>
        <taxon>Pseudomonadota</taxon>
        <taxon>Alphaproteobacteria</taxon>
        <taxon>Hyphomicrobiales</taxon>
        <taxon>Methylobacteriaceae</taxon>
        <taxon>Methylobacterium</taxon>
    </lineage>
</organism>
<evidence type="ECO:0000313" key="2">
    <source>
        <dbReference type="Proteomes" id="UP000036449"/>
    </source>
</evidence>
<dbReference type="RefSeq" id="WP_048449428.1">
    <property type="nucleotide sequence ID" value="NZ_LABZ01000020.1"/>
</dbReference>
<comment type="caution">
    <text evidence="1">The sequence shown here is derived from an EMBL/GenBank/DDBJ whole genome shotgun (WGS) entry which is preliminary data.</text>
</comment>
<sequence>MLNPKRGSSHRLTFEEAVEVHLRLMNGEMYSRIAAAYDVNQGRIADVKFGRLHPTSYDEAVRRRSL</sequence>
<reference evidence="1 2" key="1">
    <citation type="submission" date="2015-03" db="EMBL/GenBank/DDBJ databases">
        <title>Genome sequencing of Methylobacterium tarhaniae DSM 25844.</title>
        <authorList>
            <person name="Chaudhry V."/>
            <person name="Patil P.B."/>
        </authorList>
    </citation>
    <scope>NUCLEOTIDE SEQUENCE [LARGE SCALE GENOMIC DNA]</scope>
    <source>
        <strain evidence="1 2">DSM 25844</strain>
    </source>
</reference>
<dbReference type="OrthoDB" id="7869995at2"/>
<accession>A0A0J6TET1</accession>
<evidence type="ECO:0008006" key="3">
    <source>
        <dbReference type="Google" id="ProtNLM"/>
    </source>
</evidence>
<proteinExistence type="predicted"/>
<gene>
    <name evidence="1" type="ORF">VQ03_03325</name>
</gene>
<dbReference type="AlphaFoldDB" id="A0A0J6TET1"/>
<dbReference type="PATRIC" id="fig|1187852.3.peg.2754"/>
<keyword evidence="2" id="KW-1185">Reference proteome</keyword>
<dbReference type="EMBL" id="LABZ01000020">
    <property type="protein sequence ID" value="KMO44417.1"/>
    <property type="molecule type" value="Genomic_DNA"/>
</dbReference>
<name>A0A0J6TET1_9HYPH</name>
<evidence type="ECO:0000313" key="1">
    <source>
        <dbReference type="EMBL" id="KMO44417.1"/>
    </source>
</evidence>